<dbReference type="InterPro" id="IPR011701">
    <property type="entry name" value="MFS"/>
</dbReference>
<evidence type="ECO:0000256" key="6">
    <source>
        <dbReference type="SAM" id="Phobius"/>
    </source>
</evidence>
<dbReference type="STRING" id="329885.A0A4U0UP83"/>
<dbReference type="Gene3D" id="1.20.1250.20">
    <property type="entry name" value="MFS general substrate transporter like domains"/>
    <property type="match status" value="2"/>
</dbReference>
<proteinExistence type="predicted"/>
<organism evidence="7 8">
    <name type="scientific">Friedmanniomyces endolithicus</name>
    <dbReference type="NCBI Taxonomy" id="329885"/>
    <lineage>
        <taxon>Eukaryota</taxon>
        <taxon>Fungi</taxon>
        <taxon>Dikarya</taxon>
        <taxon>Ascomycota</taxon>
        <taxon>Pezizomycotina</taxon>
        <taxon>Dothideomycetes</taxon>
        <taxon>Dothideomycetidae</taxon>
        <taxon>Mycosphaerellales</taxon>
        <taxon>Teratosphaeriaceae</taxon>
        <taxon>Friedmanniomyces</taxon>
    </lineage>
</organism>
<sequence>MARRPFPLVTVVCNVAVVNLPTSFQTQRGTTLNHRFDMASEKGFVDMVDRAGVEMHGDTALTLIGSTRVSLTEEDVVLGYGATFGLLKATHLTGNQYSFVGSIAPIAQLAWQPVSAVLIVKVPHRILMPCLLLGWGIAQSAMAACHSFGDLLAARFFLGLFEGGCLPLFSIITSQWYRRSEQPLRVAACIFLFVGLVTIVSAPIVYWKLDNDIPSARFLSPEDKLKAVERLRANQTGTGTHEFKMSHILELFLEPKTWLWVALSMLLNVGAGVTNTFGPLIIGGLGFDKYTASLLNIPFGALQLLVILWSSWMAQRFRLKSVVLFSIVLPVIAGLVMLYTITHTKGHEGALMAGYYLLAFLFGGNPLIVAWIVGNTAGTTKKSVVMSLYNAASSSGNIVGPLLFNSADAPTYHPGLKGVLGIFVALAACTILQAANLVFLNRLQERKRVKNGKAAKLIDHSMEDTYHDADEQVDVDVGLAEGDEKAVARRHDRLGDHAFEDLTDRQNDEFVYIY</sequence>
<dbReference type="Pfam" id="PF07690">
    <property type="entry name" value="MFS_1"/>
    <property type="match status" value="2"/>
</dbReference>
<dbReference type="InterPro" id="IPR036259">
    <property type="entry name" value="MFS_trans_sf"/>
</dbReference>
<feature type="transmembrane region" description="Helical" evidence="6">
    <location>
        <begin position="321"/>
        <end position="341"/>
    </location>
</feature>
<keyword evidence="3 6" id="KW-0812">Transmembrane</keyword>
<dbReference type="EMBL" id="NAJP01000057">
    <property type="protein sequence ID" value="TKA36725.1"/>
    <property type="molecule type" value="Genomic_DNA"/>
</dbReference>
<feature type="transmembrane region" description="Helical" evidence="6">
    <location>
        <begin position="294"/>
        <end position="315"/>
    </location>
</feature>
<feature type="transmembrane region" description="Helical" evidence="6">
    <location>
        <begin position="353"/>
        <end position="373"/>
    </location>
</feature>
<feature type="transmembrane region" description="Helical" evidence="6">
    <location>
        <begin position="186"/>
        <end position="207"/>
    </location>
</feature>
<protein>
    <recommendedName>
        <fullName evidence="9">Major facilitator superfamily (MFS) profile domain-containing protein</fullName>
    </recommendedName>
</protein>
<reference evidence="7 8" key="1">
    <citation type="submission" date="2017-03" db="EMBL/GenBank/DDBJ databases">
        <title>Genomes of endolithic fungi from Antarctica.</title>
        <authorList>
            <person name="Coleine C."/>
            <person name="Masonjones S."/>
            <person name="Stajich J.E."/>
        </authorList>
    </citation>
    <scope>NUCLEOTIDE SEQUENCE [LARGE SCALE GENOMIC DNA]</scope>
    <source>
        <strain evidence="7 8">CCFEE 5311</strain>
    </source>
</reference>
<accession>A0A4U0UP83</accession>
<evidence type="ECO:0000256" key="2">
    <source>
        <dbReference type="ARBA" id="ARBA00022448"/>
    </source>
</evidence>
<dbReference type="SUPFAM" id="SSF103473">
    <property type="entry name" value="MFS general substrate transporter"/>
    <property type="match status" value="1"/>
</dbReference>
<dbReference type="PANTHER" id="PTHR43791">
    <property type="entry name" value="PERMEASE-RELATED"/>
    <property type="match status" value="1"/>
</dbReference>
<keyword evidence="4 6" id="KW-1133">Transmembrane helix</keyword>
<feature type="transmembrane region" description="Helical" evidence="6">
    <location>
        <begin position="419"/>
        <end position="440"/>
    </location>
</feature>
<comment type="caution">
    <text evidence="7">The sequence shown here is derived from an EMBL/GenBank/DDBJ whole genome shotgun (WGS) entry which is preliminary data.</text>
</comment>
<name>A0A4U0UP83_9PEZI</name>
<evidence type="ECO:0000256" key="1">
    <source>
        <dbReference type="ARBA" id="ARBA00004141"/>
    </source>
</evidence>
<dbReference type="GO" id="GO:0022857">
    <property type="term" value="F:transmembrane transporter activity"/>
    <property type="evidence" value="ECO:0007669"/>
    <property type="project" value="InterPro"/>
</dbReference>
<evidence type="ECO:0000256" key="4">
    <source>
        <dbReference type="ARBA" id="ARBA00022989"/>
    </source>
</evidence>
<evidence type="ECO:0000256" key="3">
    <source>
        <dbReference type="ARBA" id="ARBA00022692"/>
    </source>
</evidence>
<evidence type="ECO:0000256" key="5">
    <source>
        <dbReference type="ARBA" id="ARBA00023136"/>
    </source>
</evidence>
<evidence type="ECO:0000313" key="7">
    <source>
        <dbReference type="EMBL" id="TKA36725.1"/>
    </source>
</evidence>
<keyword evidence="5 6" id="KW-0472">Membrane</keyword>
<dbReference type="GO" id="GO:0016020">
    <property type="term" value="C:membrane"/>
    <property type="evidence" value="ECO:0007669"/>
    <property type="project" value="UniProtKB-SubCell"/>
</dbReference>
<dbReference type="FunFam" id="1.20.1250.20:FF:000295">
    <property type="entry name" value="Unplaced genomic scaffold supercont1.7, whole genome shotgun sequence"/>
    <property type="match status" value="1"/>
</dbReference>
<evidence type="ECO:0000313" key="8">
    <source>
        <dbReference type="Proteomes" id="UP000310066"/>
    </source>
</evidence>
<gene>
    <name evidence="7" type="ORF">B0A54_11593</name>
</gene>
<feature type="transmembrane region" description="Helical" evidence="6">
    <location>
        <begin position="258"/>
        <end position="282"/>
    </location>
</feature>
<dbReference type="OrthoDB" id="4454541at2759"/>
<dbReference type="Proteomes" id="UP000310066">
    <property type="component" value="Unassembled WGS sequence"/>
</dbReference>
<keyword evidence="2" id="KW-0813">Transport</keyword>
<evidence type="ECO:0008006" key="9">
    <source>
        <dbReference type="Google" id="ProtNLM"/>
    </source>
</evidence>
<feature type="transmembrane region" description="Helical" evidence="6">
    <location>
        <begin position="155"/>
        <end position="174"/>
    </location>
</feature>
<comment type="subcellular location">
    <subcellularLocation>
        <location evidence="1">Membrane</location>
        <topology evidence="1">Multi-pass membrane protein</topology>
    </subcellularLocation>
</comment>
<dbReference type="PANTHER" id="PTHR43791:SF16">
    <property type="entry name" value="TRANSPORTER, PUTATIVE (AFU_ORTHOLOGUE AFUA_3G01840)-RELATED"/>
    <property type="match status" value="1"/>
</dbReference>
<dbReference type="AlphaFoldDB" id="A0A4U0UP83"/>